<keyword evidence="1" id="KW-0472">Membrane</keyword>
<protein>
    <submittedName>
        <fullName evidence="2">DUF6126 family protein</fullName>
    </submittedName>
</protein>
<gene>
    <name evidence="2" type="ORF">OGH68_32880</name>
</gene>
<keyword evidence="1" id="KW-1133">Transmembrane helix</keyword>
<evidence type="ECO:0000256" key="1">
    <source>
        <dbReference type="SAM" id="Phobius"/>
    </source>
</evidence>
<dbReference type="Pfam" id="PF19621">
    <property type="entry name" value="DUF6126"/>
    <property type="match status" value="1"/>
</dbReference>
<name>A0ABY6IIP6_STRPE</name>
<feature type="transmembrane region" description="Helical" evidence="1">
    <location>
        <begin position="29"/>
        <end position="49"/>
    </location>
</feature>
<evidence type="ECO:0000313" key="3">
    <source>
        <dbReference type="Proteomes" id="UP001163878"/>
    </source>
</evidence>
<evidence type="ECO:0000313" key="2">
    <source>
        <dbReference type="EMBL" id="UYQ65779.1"/>
    </source>
</evidence>
<dbReference type="Proteomes" id="UP001163878">
    <property type="component" value="Chromosome"/>
</dbReference>
<sequence>MSHDPLDRRGSGSGSAHEERFPRGLVIRLFAYLIAGHIIAGFLYLLFLVGGQNQ</sequence>
<dbReference type="EMBL" id="CP107567">
    <property type="protein sequence ID" value="UYQ65779.1"/>
    <property type="molecule type" value="Genomic_DNA"/>
</dbReference>
<proteinExistence type="predicted"/>
<keyword evidence="1" id="KW-0812">Transmembrane</keyword>
<accession>A0ABY6IIP6</accession>
<organism evidence="2 3">
    <name type="scientific">Streptomyces peucetius</name>
    <dbReference type="NCBI Taxonomy" id="1950"/>
    <lineage>
        <taxon>Bacteria</taxon>
        <taxon>Bacillati</taxon>
        <taxon>Actinomycetota</taxon>
        <taxon>Actinomycetes</taxon>
        <taxon>Kitasatosporales</taxon>
        <taxon>Streptomycetaceae</taxon>
        <taxon>Streptomyces</taxon>
    </lineage>
</organism>
<keyword evidence="3" id="KW-1185">Reference proteome</keyword>
<reference evidence="2" key="1">
    <citation type="submission" date="2022-10" db="EMBL/GenBank/DDBJ databases">
        <title>Cytochrome P450 Catalyzes Benzene Ring Formation in the Biosynthesis of Trialkyl-Substituted Aromatic Polyketides.</title>
        <authorList>
            <person name="Zhao E."/>
            <person name="Ge H."/>
        </authorList>
    </citation>
    <scope>NUCLEOTIDE SEQUENCE</scope>
    <source>
        <strain evidence="2">NA0869</strain>
    </source>
</reference>
<dbReference type="InterPro" id="IPR046129">
    <property type="entry name" value="DUF6126"/>
</dbReference>